<organism evidence="2 3">
    <name type="scientific">Galleria mellonella</name>
    <name type="common">Greater wax moth</name>
    <dbReference type="NCBI Taxonomy" id="7137"/>
    <lineage>
        <taxon>Eukaryota</taxon>
        <taxon>Metazoa</taxon>
        <taxon>Ecdysozoa</taxon>
        <taxon>Arthropoda</taxon>
        <taxon>Hexapoda</taxon>
        <taxon>Insecta</taxon>
        <taxon>Pterygota</taxon>
        <taxon>Neoptera</taxon>
        <taxon>Endopterygota</taxon>
        <taxon>Lepidoptera</taxon>
        <taxon>Glossata</taxon>
        <taxon>Ditrysia</taxon>
        <taxon>Pyraloidea</taxon>
        <taxon>Pyralidae</taxon>
        <taxon>Galleriinae</taxon>
        <taxon>Galleria</taxon>
    </lineage>
</organism>
<proteinExistence type="predicted"/>
<evidence type="ECO:0000256" key="1">
    <source>
        <dbReference type="SAM" id="Phobius"/>
    </source>
</evidence>
<keyword evidence="1" id="KW-1133">Transmembrane helix</keyword>
<evidence type="ECO:0000313" key="3">
    <source>
        <dbReference type="RefSeq" id="XP_026764026.2"/>
    </source>
</evidence>
<dbReference type="KEGG" id="gmw:113522520"/>
<feature type="transmembrane region" description="Helical" evidence="1">
    <location>
        <begin position="12"/>
        <end position="32"/>
    </location>
</feature>
<feature type="transmembrane region" description="Helical" evidence="1">
    <location>
        <begin position="74"/>
        <end position="93"/>
    </location>
</feature>
<sequence>MNQYQTERRLCWCYALLATFLAVSVVCIAIPYNHWRATLDVCPGSWLENTNCGCIFFGVSTFQYFNGGHNSYCLYAIFAPLPILAYALIMALFHMYRVCINNVGQYEDEKSTAMEEIEGEAIVVTTRTRVSQKNDAVIYCWIPTASIAAIFCLYNLVHAAIITNGFLKTCSQYRGYLAREIHASGDHVSVIHFRLTCQAIFDFMDYLQKNAPNSRRGEFINTGVALQIALITSWVAVALWIGVVILTSIRAYKERNVLTCCGN</sequence>
<protein>
    <submittedName>
        <fullName evidence="3">Uncharacterized protein LOC113522520</fullName>
    </submittedName>
</protein>
<dbReference type="InParanoid" id="A0A6J1X3E2"/>
<keyword evidence="2" id="KW-1185">Reference proteome</keyword>
<keyword evidence="1" id="KW-0812">Transmembrane</keyword>
<gene>
    <name evidence="3" type="primary">LOC113522520</name>
</gene>
<reference evidence="3" key="1">
    <citation type="submission" date="2025-08" db="UniProtKB">
        <authorList>
            <consortium name="RefSeq"/>
        </authorList>
    </citation>
    <scope>IDENTIFICATION</scope>
    <source>
        <tissue evidence="3">Whole larvae</tissue>
    </source>
</reference>
<accession>A0A6J1X3E2</accession>
<dbReference type="Proteomes" id="UP001652740">
    <property type="component" value="Unplaced"/>
</dbReference>
<dbReference type="AlphaFoldDB" id="A0A6J1X3E2"/>
<feature type="transmembrane region" description="Helical" evidence="1">
    <location>
        <begin position="136"/>
        <end position="157"/>
    </location>
</feature>
<evidence type="ECO:0000313" key="2">
    <source>
        <dbReference type="Proteomes" id="UP001652740"/>
    </source>
</evidence>
<name>A0A6J1X3E2_GALME</name>
<keyword evidence="1" id="KW-0472">Membrane</keyword>
<dbReference type="RefSeq" id="XP_026764026.2">
    <property type="nucleotide sequence ID" value="XM_026908225.3"/>
</dbReference>
<dbReference type="FunCoup" id="A0A6J1X3E2">
    <property type="interactions" value="20"/>
</dbReference>
<feature type="transmembrane region" description="Helical" evidence="1">
    <location>
        <begin position="224"/>
        <end position="246"/>
    </location>
</feature>
<dbReference type="GeneID" id="113522520"/>